<protein>
    <submittedName>
        <fullName evidence="1">Guanosine nucleotide diphosphate dissociation inhibitor 2</fullName>
    </submittedName>
</protein>
<reference evidence="1" key="1">
    <citation type="submission" date="2015-12" db="EMBL/GenBank/DDBJ databases">
        <title>Update maize B73 reference genome by single molecule sequencing technologies.</title>
        <authorList>
            <consortium name="Maize Genome Sequencing Project"/>
            <person name="Ware D."/>
        </authorList>
    </citation>
    <scope>NUCLEOTIDE SEQUENCE</scope>
    <source>
        <tissue evidence="1">Seedling</tissue>
    </source>
</reference>
<proteinExistence type="predicted"/>
<dbReference type="EMBL" id="CM000781">
    <property type="protein sequence ID" value="AQK70475.1"/>
    <property type="molecule type" value="Genomic_DNA"/>
</dbReference>
<evidence type="ECO:0000313" key="1">
    <source>
        <dbReference type="EMBL" id="AQK70475.1"/>
    </source>
</evidence>
<sequence length="79" mass="8977">MENKPRGSRIAEGRWHGGSQIAPAKKLNLNHHIIGELLELSENEVPPEDIVFHRFYLNKTGPVKHKAKWKDSVLDEGIV</sequence>
<dbReference type="ExpressionAtlas" id="A0A1D6H6Q8">
    <property type="expression patterns" value="baseline and differential"/>
</dbReference>
<gene>
    <name evidence="1" type="ORF">ZEAMMB73_Zm00001d016318</name>
</gene>
<accession>A0A1D6H6Q8</accession>
<dbReference type="AlphaFoldDB" id="A0A1D6H6Q8"/>
<organism evidence="1">
    <name type="scientific">Zea mays</name>
    <name type="common">Maize</name>
    <dbReference type="NCBI Taxonomy" id="4577"/>
    <lineage>
        <taxon>Eukaryota</taxon>
        <taxon>Viridiplantae</taxon>
        <taxon>Streptophyta</taxon>
        <taxon>Embryophyta</taxon>
        <taxon>Tracheophyta</taxon>
        <taxon>Spermatophyta</taxon>
        <taxon>Magnoliopsida</taxon>
        <taxon>Liliopsida</taxon>
        <taxon>Poales</taxon>
        <taxon>Poaceae</taxon>
        <taxon>PACMAD clade</taxon>
        <taxon>Panicoideae</taxon>
        <taxon>Andropogonodae</taxon>
        <taxon>Andropogoneae</taxon>
        <taxon>Tripsacinae</taxon>
        <taxon>Zea</taxon>
    </lineage>
</organism>
<name>A0A1D6H6Q8_MAIZE</name>